<evidence type="ECO:0000256" key="2">
    <source>
        <dbReference type="SAM" id="SignalP"/>
    </source>
</evidence>
<accession>A0ABV2UY61</accession>
<evidence type="ECO:0000313" key="4">
    <source>
        <dbReference type="Proteomes" id="UP001550210"/>
    </source>
</evidence>
<keyword evidence="1" id="KW-0812">Transmembrane</keyword>
<feature type="transmembrane region" description="Helical" evidence="1">
    <location>
        <begin position="73"/>
        <end position="92"/>
    </location>
</feature>
<dbReference type="RefSeq" id="WP_355397794.1">
    <property type="nucleotide sequence ID" value="NZ_JBEGHN010000001.1"/>
</dbReference>
<reference evidence="3 4" key="1">
    <citation type="submission" date="2024-06" db="EMBL/GenBank/DDBJ databases">
        <title>The Natural Products Discovery Center: Release of the First 8490 Sequenced Strains for Exploring Actinobacteria Biosynthetic Diversity.</title>
        <authorList>
            <person name="Kalkreuter E."/>
            <person name="Kautsar S.A."/>
            <person name="Yang D."/>
            <person name="Bader C.D."/>
            <person name="Teijaro C.N."/>
            <person name="Fluegel L."/>
            <person name="Davis C.M."/>
            <person name="Simpson J.R."/>
            <person name="Lauterbach L."/>
            <person name="Steele A.D."/>
            <person name="Gui C."/>
            <person name="Meng S."/>
            <person name="Li G."/>
            <person name="Viehrig K."/>
            <person name="Ye F."/>
            <person name="Su P."/>
            <person name="Kiefer A.F."/>
            <person name="Nichols A."/>
            <person name="Cepeda A.J."/>
            <person name="Yan W."/>
            <person name="Fan B."/>
            <person name="Jiang Y."/>
            <person name="Adhikari A."/>
            <person name="Zheng C.-J."/>
            <person name="Schuster L."/>
            <person name="Cowan T.M."/>
            <person name="Smanski M.J."/>
            <person name="Chevrette M.G."/>
            <person name="De Carvalho L.P.S."/>
            <person name="Shen B."/>
        </authorList>
    </citation>
    <scope>NUCLEOTIDE SEQUENCE [LARGE SCALE GENOMIC DNA]</scope>
    <source>
        <strain evidence="3 4">NPDC006434</strain>
    </source>
</reference>
<sequence>MTLALSLSRIALAVLSAVALGFAGHDAATSATGLADFFSHFTILSAMAACLVLFASGATGLRDTRGGRGVPDMVRGAVVLYMAVSGFVYGLVDTEFHDTLMPSWADHVLHQALPLVMIADWLVDPPRRRLRYPSAASWLLLPLLYVGYSLVRGAVTDWYAYPFLDPDRGIGGYGRVTVACLLLAVLFVALGALVVKAGNTAGARRRPREFRGGAHRRTGPR</sequence>
<dbReference type="NCBIfam" id="NF038065">
    <property type="entry name" value="Pr6Pr"/>
    <property type="match status" value="1"/>
</dbReference>
<evidence type="ECO:0000313" key="3">
    <source>
        <dbReference type="EMBL" id="MET9846494.1"/>
    </source>
</evidence>
<dbReference type="EMBL" id="JBEXPZ010000022">
    <property type="protein sequence ID" value="MET9846494.1"/>
    <property type="molecule type" value="Genomic_DNA"/>
</dbReference>
<keyword evidence="2" id="KW-0732">Signal</keyword>
<feature type="transmembrane region" description="Helical" evidence="1">
    <location>
        <begin position="104"/>
        <end position="123"/>
    </location>
</feature>
<gene>
    <name evidence="3" type="ORF">ABZZ21_18375</name>
</gene>
<name>A0ABV2UY61_9ACTN</name>
<feature type="chain" id="PRO_5046632526" evidence="2">
    <location>
        <begin position="20"/>
        <end position="221"/>
    </location>
</feature>
<evidence type="ECO:0000256" key="1">
    <source>
        <dbReference type="SAM" id="Phobius"/>
    </source>
</evidence>
<proteinExistence type="predicted"/>
<feature type="signal peptide" evidence="2">
    <location>
        <begin position="1"/>
        <end position="19"/>
    </location>
</feature>
<dbReference type="Proteomes" id="UP001550210">
    <property type="component" value="Unassembled WGS sequence"/>
</dbReference>
<keyword evidence="1" id="KW-0472">Membrane</keyword>
<feature type="transmembrane region" description="Helical" evidence="1">
    <location>
        <begin position="37"/>
        <end position="61"/>
    </location>
</feature>
<keyword evidence="1" id="KW-1133">Transmembrane helix</keyword>
<feature type="transmembrane region" description="Helical" evidence="1">
    <location>
        <begin position="135"/>
        <end position="155"/>
    </location>
</feature>
<organism evidence="3 4">
    <name type="scientific">Streptomyces ossamyceticus</name>
    <dbReference type="NCBI Taxonomy" id="249581"/>
    <lineage>
        <taxon>Bacteria</taxon>
        <taxon>Bacillati</taxon>
        <taxon>Actinomycetota</taxon>
        <taxon>Actinomycetes</taxon>
        <taxon>Kitasatosporales</taxon>
        <taxon>Streptomycetaceae</taxon>
        <taxon>Streptomyces</taxon>
    </lineage>
</organism>
<dbReference type="InterPro" id="IPR049713">
    <property type="entry name" value="Pr6Pr-like"/>
</dbReference>
<keyword evidence="4" id="KW-1185">Reference proteome</keyword>
<comment type="caution">
    <text evidence="3">The sequence shown here is derived from an EMBL/GenBank/DDBJ whole genome shotgun (WGS) entry which is preliminary data.</text>
</comment>
<protein>
    <submittedName>
        <fullName evidence="3">Pr6Pr family membrane protein</fullName>
    </submittedName>
</protein>
<feature type="transmembrane region" description="Helical" evidence="1">
    <location>
        <begin position="175"/>
        <end position="195"/>
    </location>
</feature>